<dbReference type="InterPro" id="IPR001279">
    <property type="entry name" value="Metallo-B-lactamas"/>
</dbReference>
<comment type="caution">
    <text evidence="2">The sequence shown here is derived from an EMBL/GenBank/DDBJ whole genome shotgun (WGS) entry which is preliminary data.</text>
</comment>
<dbReference type="Gene3D" id="3.60.15.10">
    <property type="entry name" value="Ribonuclease Z/Hydroxyacylglutathione hydrolase-like"/>
    <property type="match status" value="1"/>
</dbReference>
<dbReference type="SUPFAM" id="SSF52821">
    <property type="entry name" value="Rhodanese/Cell cycle control phosphatase"/>
    <property type="match status" value="1"/>
</dbReference>
<gene>
    <name evidence="2" type="ORF">E6K79_00960</name>
</gene>
<name>A0A538TTS1_UNCEI</name>
<dbReference type="InterPro" id="IPR001763">
    <property type="entry name" value="Rhodanese-like_dom"/>
</dbReference>
<dbReference type="SMART" id="SM00849">
    <property type="entry name" value="Lactamase_B"/>
    <property type="match status" value="1"/>
</dbReference>
<evidence type="ECO:0000313" key="2">
    <source>
        <dbReference type="EMBL" id="TMQ67031.1"/>
    </source>
</evidence>
<dbReference type="Gene3D" id="3.40.250.10">
    <property type="entry name" value="Rhodanese-like domain"/>
    <property type="match status" value="1"/>
</dbReference>
<proteinExistence type="predicted"/>
<dbReference type="Proteomes" id="UP000317691">
    <property type="component" value="Unassembled WGS sequence"/>
</dbReference>
<organism evidence="2 3">
    <name type="scientific">Eiseniibacteriota bacterium</name>
    <dbReference type="NCBI Taxonomy" id="2212470"/>
    <lineage>
        <taxon>Bacteria</taxon>
        <taxon>Candidatus Eiseniibacteriota</taxon>
    </lineage>
</organism>
<dbReference type="Pfam" id="PF00581">
    <property type="entry name" value="Rhodanese"/>
    <property type="match status" value="1"/>
</dbReference>
<dbReference type="CDD" id="cd07724">
    <property type="entry name" value="POD-like_MBL-fold"/>
    <property type="match status" value="1"/>
</dbReference>
<dbReference type="GO" id="GO:0050313">
    <property type="term" value="F:sulfur dioxygenase activity"/>
    <property type="evidence" value="ECO:0007669"/>
    <property type="project" value="InterPro"/>
</dbReference>
<dbReference type="PANTHER" id="PTHR43084">
    <property type="entry name" value="PERSULFIDE DIOXYGENASE ETHE1"/>
    <property type="match status" value="1"/>
</dbReference>
<dbReference type="InterPro" id="IPR051682">
    <property type="entry name" value="Mito_Persulfide_Diox"/>
</dbReference>
<dbReference type="InterPro" id="IPR044528">
    <property type="entry name" value="POD-like_MBL-fold"/>
</dbReference>
<sequence length="384" mass="41262">MAGAADVREITPEELVRTIESGAPIRVLDVRAPEALAGGRIDILPAERFINIRGSEILSKGEAIASTLAPDGPVAVVCGRGNSSRQVAIHLNEIGFEAMSMRGGMAAWADAVVPRRLKPPAGFDQFIQFDRIAKGALGYLLAVGGEAIIVDPPRKPQPYLEAARELELKVVAVADTHVHADYLSGGPALSRSLQIPYYLHPADAILPYDGSPGKIEFAPLADGGSIPVGGQKVRVAHTPGHTEGSVSYLVGDDVALTGDFIFVRSVGRPDLGGKSDEWTPVLWKSVDHARRTWDARCRIHPAHYATESEREPDRSVGRPLGSLSEVNEPLRLKTEGEFVAWVKARVGTSPAAYRKIKSVNLGLVQIWEMEAQELEGGRNECALG</sequence>
<accession>A0A538TTS1</accession>
<dbReference type="Pfam" id="PF00753">
    <property type="entry name" value="Lactamase_B"/>
    <property type="match status" value="1"/>
</dbReference>
<protein>
    <submittedName>
        <fullName evidence="2">MBL fold metallo-hydrolase</fullName>
    </submittedName>
</protein>
<keyword evidence="2" id="KW-0378">Hydrolase</keyword>
<dbReference type="SMART" id="SM00450">
    <property type="entry name" value="RHOD"/>
    <property type="match status" value="1"/>
</dbReference>
<dbReference type="GO" id="GO:0016787">
    <property type="term" value="F:hydrolase activity"/>
    <property type="evidence" value="ECO:0007669"/>
    <property type="project" value="UniProtKB-KW"/>
</dbReference>
<dbReference type="GO" id="GO:0006749">
    <property type="term" value="P:glutathione metabolic process"/>
    <property type="evidence" value="ECO:0007669"/>
    <property type="project" value="InterPro"/>
</dbReference>
<evidence type="ECO:0000313" key="3">
    <source>
        <dbReference type="Proteomes" id="UP000317691"/>
    </source>
</evidence>
<dbReference type="PROSITE" id="PS50206">
    <property type="entry name" value="RHODANESE_3"/>
    <property type="match status" value="1"/>
</dbReference>
<dbReference type="AlphaFoldDB" id="A0A538TTS1"/>
<reference evidence="2 3" key="1">
    <citation type="journal article" date="2019" name="Nat. Microbiol.">
        <title>Mediterranean grassland soil C-N compound turnover is dependent on rainfall and depth, and is mediated by genomically divergent microorganisms.</title>
        <authorList>
            <person name="Diamond S."/>
            <person name="Andeer P.F."/>
            <person name="Li Z."/>
            <person name="Crits-Christoph A."/>
            <person name="Burstein D."/>
            <person name="Anantharaman K."/>
            <person name="Lane K.R."/>
            <person name="Thomas B.C."/>
            <person name="Pan C."/>
            <person name="Northen T.R."/>
            <person name="Banfield J.F."/>
        </authorList>
    </citation>
    <scope>NUCLEOTIDE SEQUENCE [LARGE SCALE GENOMIC DNA]</scope>
    <source>
        <strain evidence="2">WS_9</strain>
    </source>
</reference>
<evidence type="ECO:0000259" key="1">
    <source>
        <dbReference type="PROSITE" id="PS50206"/>
    </source>
</evidence>
<dbReference type="PANTHER" id="PTHR43084:SF7">
    <property type="entry name" value="BETA-LACTAMASE DOMAIN PROTEIN"/>
    <property type="match status" value="1"/>
</dbReference>
<feature type="domain" description="Rhodanese" evidence="1">
    <location>
        <begin position="21"/>
        <end position="113"/>
    </location>
</feature>
<dbReference type="InterPro" id="IPR036866">
    <property type="entry name" value="RibonucZ/Hydroxyglut_hydro"/>
</dbReference>
<dbReference type="InterPro" id="IPR036873">
    <property type="entry name" value="Rhodanese-like_dom_sf"/>
</dbReference>
<dbReference type="SUPFAM" id="SSF56281">
    <property type="entry name" value="Metallo-hydrolase/oxidoreductase"/>
    <property type="match status" value="1"/>
</dbReference>
<dbReference type="GO" id="GO:0070813">
    <property type="term" value="P:hydrogen sulfide metabolic process"/>
    <property type="evidence" value="ECO:0007669"/>
    <property type="project" value="TreeGrafter"/>
</dbReference>
<dbReference type="EMBL" id="VBOZ01000005">
    <property type="protein sequence ID" value="TMQ67031.1"/>
    <property type="molecule type" value="Genomic_DNA"/>
</dbReference>